<dbReference type="EMBL" id="WUBI01000002">
    <property type="protein sequence ID" value="MWV44807.1"/>
    <property type="molecule type" value="Genomic_DNA"/>
</dbReference>
<accession>A0A7X3IMJ1</accession>
<sequence>MSKVKLSELPNDALLSYEDAHFTVSPGELRQRIEDGEDLVEHTWYVASEQRWKPDAKQMLREYIEIQYEEMYEDWDDRAYDCLKQEHYDRIQAVLDKAFSSDHATKYWMLDGPEVIID</sequence>
<evidence type="ECO:0000313" key="1">
    <source>
        <dbReference type="EMBL" id="MWV44807.1"/>
    </source>
</evidence>
<dbReference type="AlphaFoldDB" id="A0A7X3IMJ1"/>
<name>A0A7X3IMJ1_9BACL</name>
<comment type="caution">
    <text evidence="1">The sequence shown here is derived from an EMBL/GenBank/DDBJ whole genome shotgun (WGS) entry which is preliminary data.</text>
</comment>
<protein>
    <submittedName>
        <fullName evidence="1">Uncharacterized protein</fullName>
    </submittedName>
</protein>
<proteinExistence type="predicted"/>
<gene>
    <name evidence="1" type="ORF">GRF59_14395</name>
</gene>
<reference evidence="1 2" key="1">
    <citation type="submission" date="2019-12" db="EMBL/GenBank/DDBJ databases">
        <title>Paenibacillus sp. nov., an endophytic bacterium isolated from the stem of Dendrobium.</title>
        <authorList>
            <person name="Zhao R."/>
        </authorList>
    </citation>
    <scope>NUCLEOTIDE SEQUENCE [LARGE SCALE GENOMIC DNA]</scope>
    <source>
        <strain evidence="1 2">HJL G12</strain>
    </source>
</reference>
<dbReference type="RefSeq" id="WP_160498425.1">
    <property type="nucleotide sequence ID" value="NZ_WUBI01000002.1"/>
</dbReference>
<evidence type="ECO:0000313" key="2">
    <source>
        <dbReference type="Proteomes" id="UP000460318"/>
    </source>
</evidence>
<organism evidence="1 2">
    <name type="scientific">Paenibacillus dendrobii</name>
    <dbReference type="NCBI Taxonomy" id="2691084"/>
    <lineage>
        <taxon>Bacteria</taxon>
        <taxon>Bacillati</taxon>
        <taxon>Bacillota</taxon>
        <taxon>Bacilli</taxon>
        <taxon>Bacillales</taxon>
        <taxon>Paenibacillaceae</taxon>
        <taxon>Paenibacillus</taxon>
    </lineage>
</organism>
<dbReference type="Proteomes" id="UP000460318">
    <property type="component" value="Unassembled WGS sequence"/>
</dbReference>
<keyword evidence="2" id="KW-1185">Reference proteome</keyword>